<dbReference type="AlphaFoldDB" id="A0A7Y7EAA7"/>
<dbReference type="RefSeq" id="WP_171085937.1">
    <property type="nucleotide sequence ID" value="NZ_BNBU01000006.1"/>
</dbReference>
<evidence type="ECO:0000313" key="2">
    <source>
        <dbReference type="Proteomes" id="UP000587462"/>
    </source>
</evidence>
<organism evidence="1 2">
    <name type="scientific">Streptomyces morookaense</name>
    <name type="common">Streptoverticillium morookaense</name>
    <dbReference type="NCBI Taxonomy" id="1970"/>
    <lineage>
        <taxon>Bacteria</taxon>
        <taxon>Bacillati</taxon>
        <taxon>Actinomycetota</taxon>
        <taxon>Actinomycetes</taxon>
        <taxon>Kitasatosporales</taxon>
        <taxon>Streptomycetaceae</taxon>
        <taxon>Streptomyces</taxon>
    </lineage>
</organism>
<gene>
    <name evidence="1" type="ORF">HG542_27180</name>
</gene>
<keyword evidence="2" id="KW-1185">Reference proteome</keyword>
<dbReference type="EMBL" id="JABBXF010000077">
    <property type="protein sequence ID" value="NVK81314.1"/>
    <property type="molecule type" value="Genomic_DNA"/>
</dbReference>
<accession>A0A7Y7EAA7</accession>
<evidence type="ECO:0000313" key="1">
    <source>
        <dbReference type="EMBL" id="NVK81314.1"/>
    </source>
</evidence>
<proteinExistence type="predicted"/>
<name>A0A7Y7EAA7_STRMO</name>
<protein>
    <submittedName>
        <fullName evidence="1">Uncharacterized protein</fullName>
    </submittedName>
</protein>
<comment type="caution">
    <text evidence="1">The sequence shown here is derived from an EMBL/GenBank/DDBJ whole genome shotgun (WGS) entry which is preliminary data.</text>
</comment>
<sequence>MATLLSEQDFDVRVTYCQFSVQESHDTLIPSPYPDGAESGTFLKPYPMRLDFGSAGHTHTASAVVQVWNAEPDPDSRQSWDETAESQIETVSGELGIWSMERADETIKLGSAGRWRVRVSSGNRNEVARVTREVGVAYGVERWLLQFWPEANRDRNSAEAAASQRRNDGSGHTP</sequence>
<dbReference type="Proteomes" id="UP000587462">
    <property type="component" value="Unassembled WGS sequence"/>
</dbReference>
<reference evidence="1 2" key="1">
    <citation type="submission" date="2020-04" db="EMBL/GenBank/DDBJ databases">
        <title>Draft Genome Sequence of Streptomyces morookaense DSM 40503, an 8-azaguanine-producing strain.</title>
        <authorList>
            <person name="Qi J."/>
            <person name="Gao J.-M."/>
        </authorList>
    </citation>
    <scope>NUCLEOTIDE SEQUENCE [LARGE SCALE GENOMIC DNA]</scope>
    <source>
        <strain evidence="1 2">DSM 40503</strain>
    </source>
</reference>